<proteinExistence type="predicted"/>
<keyword evidence="4" id="KW-1185">Reference proteome</keyword>
<dbReference type="PANTHER" id="PTHR33542:SF5">
    <property type="entry name" value="FERROCHELATASE CHE1"/>
    <property type="match status" value="1"/>
</dbReference>
<dbReference type="GO" id="GO:0046872">
    <property type="term" value="F:metal ion binding"/>
    <property type="evidence" value="ECO:0007669"/>
    <property type="project" value="UniProtKB-KW"/>
</dbReference>
<keyword evidence="1" id="KW-0479">Metal-binding</keyword>
<reference evidence="3 4" key="1">
    <citation type="submission" date="2016-10" db="EMBL/GenBank/DDBJ databases">
        <authorList>
            <person name="de Groot N.N."/>
        </authorList>
    </citation>
    <scope>NUCLEOTIDE SEQUENCE [LARGE SCALE GENOMIC DNA]</scope>
    <source>
        <strain evidence="3 4">DSM 20117</strain>
    </source>
</reference>
<dbReference type="RefSeq" id="WP_074701174.1">
    <property type="nucleotide sequence ID" value="NZ_CP018863.1"/>
</dbReference>
<evidence type="ECO:0000256" key="2">
    <source>
        <dbReference type="ARBA" id="ARBA00023239"/>
    </source>
</evidence>
<dbReference type="EMBL" id="FNKH01000002">
    <property type="protein sequence ID" value="SDQ91259.1"/>
    <property type="molecule type" value="Genomic_DNA"/>
</dbReference>
<dbReference type="Proteomes" id="UP000181917">
    <property type="component" value="Unassembled WGS sequence"/>
</dbReference>
<evidence type="ECO:0000313" key="3">
    <source>
        <dbReference type="EMBL" id="SDQ91259.1"/>
    </source>
</evidence>
<evidence type="ECO:0000313" key="4">
    <source>
        <dbReference type="Proteomes" id="UP000181917"/>
    </source>
</evidence>
<dbReference type="CDD" id="cd03416">
    <property type="entry name" value="CbiX_SirB_N"/>
    <property type="match status" value="1"/>
</dbReference>
<keyword evidence="2" id="KW-0456">Lyase</keyword>
<accession>A0A1H1ERX6</accession>
<name>A0A1H1ERX6_9MICC</name>
<dbReference type="Pfam" id="PF01903">
    <property type="entry name" value="CbiX"/>
    <property type="match status" value="2"/>
</dbReference>
<dbReference type="InterPro" id="IPR050963">
    <property type="entry name" value="Sirohydro_Cobaltochel/CbiX"/>
</dbReference>
<dbReference type="Gene3D" id="3.40.50.1400">
    <property type="match status" value="2"/>
</dbReference>
<evidence type="ECO:0000256" key="1">
    <source>
        <dbReference type="ARBA" id="ARBA00022723"/>
    </source>
</evidence>
<dbReference type="STRING" id="37928.SAMN04489742_3053"/>
<dbReference type="AlphaFoldDB" id="A0A1H1ERX6"/>
<organism evidence="3 4">
    <name type="scientific">Crystallibacter crystallopoietes</name>
    <dbReference type="NCBI Taxonomy" id="37928"/>
    <lineage>
        <taxon>Bacteria</taxon>
        <taxon>Bacillati</taxon>
        <taxon>Actinomycetota</taxon>
        <taxon>Actinomycetes</taxon>
        <taxon>Micrococcales</taxon>
        <taxon>Micrococcaceae</taxon>
        <taxon>Crystallibacter</taxon>
    </lineage>
</organism>
<dbReference type="GO" id="GO:0016829">
    <property type="term" value="F:lyase activity"/>
    <property type="evidence" value="ECO:0007669"/>
    <property type="project" value="UniProtKB-KW"/>
</dbReference>
<dbReference type="PANTHER" id="PTHR33542">
    <property type="entry name" value="SIROHYDROCHLORIN FERROCHELATASE, CHLOROPLASTIC"/>
    <property type="match status" value="1"/>
</dbReference>
<sequence>MPPVLIACAHGTSNPAGRRAIDALRHEVARLRPGTEVLEAYVDVQEPALPDVVAALPAGRPVVVVPLLLSAGYHTSVDIRQTVASRPATCAAEPLGPDERLAALLQERLAESGAANDDAVVLAAAGSSLTAAAGAVAELAGMLRKLRSGPVTAGFGASAKPSVAEAVAAARQESATAGSAGVGSARVAVASYLLAPGFFHDKLADAGADIVTGPLLPHPVLAQLVLDRYDAAVAANFTRDSFITGSA</sequence>
<dbReference type="SUPFAM" id="SSF53800">
    <property type="entry name" value="Chelatase"/>
    <property type="match status" value="1"/>
</dbReference>
<gene>
    <name evidence="3" type="ORF">SAMN04489742_3053</name>
</gene>
<protein>
    <submittedName>
        <fullName evidence="3">Sirohydrochlorin ferrochelatase</fullName>
    </submittedName>
</protein>
<dbReference type="KEGG" id="acry:AC20117_02210"/>
<dbReference type="InterPro" id="IPR002762">
    <property type="entry name" value="CbiX-like"/>
</dbReference>